<dbReference type="Pfam" id="PF10127">
    <property type="entry name" value="RlaP"/>
    <property type="match status" value="1"/>
</dbReference>
<keyword evidence="2" id="KW-1185">Reference proteome</keyword>
<evidence type="ECO:0000313" key="1">
    <source>
        <dbReference type="EMBL" id="KAL0476686.1"/>
    </source>
</evidence>
<dbReference type="EMBL" id="JAOPGA020000078">
    <property type="protein sequence ID" value="KAL0476686.1"/>
    <property type="molecule type" value="Genomic_DNA"/>
</dbReference>
<gene>
    <name evidence="1" type="ORF">AKO1_006162</name>
</gene>
<dbReference type="Proteomes" id="UP001431209">
    <property type="component" value="Unassembled WGS sequence"/>
</dbReference>
<dbReference type="AlphaFoldDB" id="A0AAW2YIS3"/>
<sequence length="277" mass="32600">MEHINRILKKVELDNDIRILFASETGSRSTGLAAPDSDWDVKAIYIHKLDWYLKVEENTKTELALKSEVDETDLHAYELRRALRLMKNGNPTLIETLFSSVVYYSVPDVTQELQELMSIFYNRKTMAYHYVNIVKQNVHQYIYNRELVNRKKYIYILQYLLRGKYLIEHHDDPRTLPPLNLDELISQVQVPQELLSILNELITRKRSASGQWEKEPPISLVDDYIVKLRTDLKAHADKILSNEPRYIDTLSAEEQNQVEARMDNLIKKCITNFENFN</sequence>
<organism evidence="1 2">
    <name type="scientific">Acrasis kona</name>
    <dbReference type="NCBI Taxonomy" id="1008807"/>
    <lineage>
        <taxon>Eukaryota</taxon>
        <taxon>Discoba</taxon>
        <taxon>Heterolobosea</taxon>
        <taxon>Tetramitia</taxon>
        <taxon>Eutetramitia</taxon>
        <taxon>Acrasidae</taxon>
        <taxon>Acrasis</taxon>
    </lineage>
</organism>
<evidence type="ECO:0000313" key="2">
    <source>
        <dbReference type="Proteomes" id="UP001431209"/>
    </source>
</evidence>
<dbReference type="PANTHER" id="PTHR34817">
    <property type="entry name" value="NUCLEOTIDYLTRANSFERASE"/>
    <property type="match status" value="1"/>
</dbReference>
<dbReference type="InterPro" id="IPR018775">
    <property type="entry name" value="RlaP"/>
</dbReference>
<protein>
    <submittedName>
        <fullName evidence="1">YcgL</fullName>
    </submittedName>
</protein>
<name>A0AAW2YIS3_9EUKA</name>
<reference evidence="1 2" key="1">
    <citation type="submission" date="2024-03" db="EMBL/GenBank/DDBJ databases">
        <title>The Acrasis kona genome and developmental transcriptomes reveal deep origins of eukaryotic multicellular pathways.</title>
        <authorList>
            <person name="Sheikh S."/>
            <person name="Fu C.-J."/>
            <person name="Brown M.W."/>
            <person name="Baldauf S.L."/>
        </authorList>
    </citation>
    <scope>NUCLEOTIDE SEQUENCE [LARGE SCALE GENOMIC DNA]</scope>
    <source>
        <strain evidence="1 2">ATCC MYA-3509</strain>
    </source>
</reference>
<accession>A0AAW2YIS3</accession>
<dbReference type="PANTHER" id="PTHR34817:SF2">
    <property type="entry name" value="NUCLEOTIDYLTRANSFERASE"/>
    <property type="match status" value="1"/>
</dbReference>
<comment type="caution">
    <text evidence="1">The sequence shown here is derived from an EMBL/GenBank/DDBJ whole genome shotgun (WGS) entry which is preliminary data.</text>
</comment>
<proteinExistence type="predicted"/>